<dbReference type="OrthoDB" id="3913322at2759"/>
<feature type="signal peptide" evidence="1">
    <location>
        <begin position="1"/>
        <end position="18"/>
    </location>
</feature>
<evidence type="ECO:0000313" key="2">
    <source>
        <dbReference type="EMBL" id="CEJ82723.1"/>
    </source>
</evidence>
<keyword evidence="1" id="KW-0732">Signal</keyword>
<dbReference type="InterPro" id="IPR045469">
    <property type="entry name" value="Nis1"/>
</dbReference>
<feature type="chain" id="PRO_5001989407" evidence="1">
    <location>
        <begin position="19"/>
        <end position="147"/>
    </location>
</feature>
<evidence type="ECO:0000313" key="3">
    <source>
        <dbReference type="Proteomes" id="UP000039046"/>
    </source>
</evidence>
<keyword evidence="3" id="KW-1185">Reference proteome</keyword>
<protein>
    <submittedName>
        <fullName evidence="2">Uncharacterized protein</fullName>
    </submittedName>
</protein>
<reference evidence="2 3" key="1">
    <citation type="journal article" date="2015" name="Genome Announc.">
        <title>Draft Genome Sequence and Gene Annotation of the Entomopathogenic Fungus Verticillium hemipterigenum.</title>
        <authorList>
            <person name="Horn F."/>
            <person name="Habel A."/>
            <person name="Scharf D.H."/>
            <person name="Dworschak J."/>
            <person name="Brakhage A.A."/>
            <person name="Guthke R."/>
            <person name="Hertweck C."/>
            <person name="Linde J."/>
        </authorList>
    </citation>
    <scope>NUCLEOTIDE SEQUENCE [LARGE SCALE GENOMIC DNA]</scope>
</reference>
<dbReference type="Proteomes" id="UP000039046">
    <property type="component" value="Unassembled WGS sequence"/>
</dbReference>
<dbReference type="EMBL" id="CDHN01000001">
    <property type="protein sequence ID" value="CEJ82723.1"/>
    <property type="molecule type" value="Genomic_DNA"/>
</dbReference>
<gene>
    <name evidence="2" type="ORF">VHEMI02772</name>
</gene>
<proteinExistence type="predicted"/>
<dbReference type="HOGENOM" id="CLU_1769389_0_0_1"/>
<dbReference type="AlphaFoldDB" id="A0A0A1SQP1"/>
<accession>A0A0A1SQP1</accession>
<evidence type="ECO:0000256" key="1">
    <source>
        <dbReference type="SAM" id="SignalP"/>
    </source>
</evidence>
<dbReference type="Pfam" id="PF19271">
    <property type="entry name" value="Nis1"/>
    <property type="match status" value="1"/>
</dbReference>
<organism evidence="2 3">
    <name type="scientific">[Torrubiella] hemipterigena</name>
    <dbReference type="NCBI Taxonomy" id="1531966"/>
    <lineage>
        <taxon>Eukaryota</taxon>
        <taxon>Fungi</taxon>
        <taxon>Dikarya</taxon>
        <taxon>Ascomycota</taxon>
        <taxon>Pezizomycotina</taxon>
        <taxon>Sordariomycetes</taxon>
        <taxon>Hypocreomycetidae</taxon>
        <taxon>Hypocreales</taxon>
        <taxon>Clavicipitaceae</taxon>
        <taxon>Clavicipitaceae incertae sedis</taxon>
        <taxon>'Torrubiella' clade</taxon>
    </lineage>
</organism>
<sequence length="147" mass="15829">MRFQTLSPIALLAAAVEGYWINEIQVPETIAVGSPFTIKFLTAPSPVKIDSVAMTFGLVTTEDLLLPQLGAELGSLFLANQDAAQGPFDRQLVMRGDAKHGETTIRIANFRKQGADQSVAIENWQVNVTIADSTSSKFVSADPIATH</sequence>
<name>A0A0A1SQP1_9HYPO</name>